<accession>A0AC34FH78</accession>
<evidence type="ECO:0000313" key="1">
    <source>
        <dbReference type="Proteomes" id="UP000887579"/>
    </source>
</evidence>
<reference evidence="2" key="1">
    <citation type="submission" date="2022-11" db="UniProtKB">
        <authorList>
            <consortium name="WormBaseParasite"/>
        </authorList>
    </citation>
    <scope>IDENTIFICATION</scope>
</reference>
<evidence type="ECO:0000313" key="2">
    <source>
        <dbReference type="WBParaSite" id="ES5_v2.g15943.t1"/>
    </source>
</evidence>
<protein>
    <submittedName>
        <fullName evidence="2">CRIB domain-containing protein</fullName>
    </submittedName>
</protein>
<proteinExistence type="predicted"/>
<name>A0AC34FH78_9BILA</name>
<sequence>MCACDEDEDVDLDDMTKKIGRVKIDRSQISGPTQFRHIGHMGADDLTGSTAAGAVNHLLSSKGSYEYSVPVPTHLRATDIPITPSSA</sequence>
<dbReference type="Proteomes" id="UP000887579">
    <property type="component" value="Unplaced"/>
</dbReference>
<dbReference type="WBParaSite" id="ES5_v2.g15943.t1">
    <property type="protein sequence ID" value="ES5_v2.g15943.t1"/>
    <property type="gene ID" value="ES5_v2.g15943"/>
</dbReference>
<organism evidence="1 2">
    <name type="scientific">Panagrolaimus sp. ES5</name>
    <dbReference type="NCBI Taxonomy" id="591445"/>
    <lineage>
        <taxon>Eukaryota</taxon>
        <taxon>Metazoa</taxon>
        <taxon>Ecdysozoa</taxon>
        <taxon>Nematoda</taxon>
        <taxon>Chromadorea</taxon>
        <taxon>Rhabditida</taxon>
        <taxon>Tylenchina</taxon>
        <taxon>Panagrolaimomorpha</taxon>
        <taxon>Panagrolaimoidea</taxon>
        <taxon>Panagrolaimidae</taxon>
        <taxon>Panagrolaimus</taxon>
    </lineage>
</organism>